<dbReference type="Pfam" id="PF20826">
    <property type="entry name" value="PHD_5"/>
    <property type="match status" value="1"/>
</dbReference>
<dbReference type="PROSITE" id="PS01359">
    <property type="entry name" value="ZF_PHD_1"/>
    <property type="match status" value="1"/>
</dbReference>
<dbReference type="SUPFAM" id="SSF57903">
    <property type="entry name" value="FYVE/PHD zinc finger"/>
    <property type="match status" value="1"/>
</dbReference>
<evidence type="ECO:0000313" key="7">
    <source>
        <dbReference type="EMBL" id="KAF7633100.1"/>
    </source>
</evidence>
<keyword evidence="8" id="KW-1185">Reference proteome</keyword>
<dbReference type="OrthoDB" id="5877798at2759"/>
<dbReference type="GO" id="GO:0006355">
    <property type="term" value="P:regulation of DNA-templated transcription"/>
    <property type="evidence" value="ECO:0007669"/>
    <property type="project" value="TreeGrafter"/>
</dbReference>
<evidence type="ECO:0000256" key="3">
    <source>
        <dbReference type="ARBA" id="ARBA00022833"/>
    </source>
</evidence>
<name>A0A8S9ZIK6_9BILA</name>
<keyword evidence="1" id="KW-0479">Metal-binding</keyword>
<organism evidence="7 8">
    <name type="scientific">Meloidogyne graminicola</name>
    <dbReference type="NCBI Taxonomy" id="189291"/>
    <lineage>
        <taxon>Eukaryota</taxon>
        <taxon>Metazoa</taxon>
        <taxon>Ecdysozoa</taxon>
        <taxon>Nematoda</taxon>
        <taxon>Chromadorea</taxon>
        <taxon>Rhabditida</taxon>
        <taxon>Tylenchina</taxon>
        <taxon>Tylenchomorpha</taxon>
        <taxon>Tylenchoidea</taxon>
        <taxon>Meloidogynidae</taxon>
        <taxon>Meloidogyninae</taxon>
        <taxon>Meloidogyne</taxon>
    </lineage>
</organism>
<feature type="compositionally biased region" description="Polar residues" evidence="5">
    <location>
        <begin position="387"/>
        <end position="406"/>
    </location>
</feature>
<keyword evidence="2" id="KW-0863">Zinc-finger</keyword>
<proteinExistence type="predicted"/>
<comment type="caution">
    <text evidence="7">The sequence shown here is derived from an EMBL/GenBank/DDBJ whole genome shotgun (WGS) entry which is preliminary data.</text>
</comment>
<dbReference type="Gene3D" id="3.30.40.10">
    <property type="entry name" value="Zinc/RING finger domain, C3HC4 (zinc finger)"/>
    <property type="match status" value="1"/>
</dbReference>
<feature type="compositionally biased region" description="Basic and acidic residues" evidence="5">
    <location>
        <begin position="326"/>
        <end position="344"/>
    </location>
</feature>
<dbReference type="GO" id="GO:0008270">
    <property type="term" value="F:zinc ion binding"/>
    <property type="evidence" value="ECO:0007669"/>
    <property type="project" value="UniProtKB-KW"/>
</dbReference>
<dbReference type="GO" id="GO:0006325">
    <property type="term" value="P:chromatin organization"/>
    <property type="evidence" value="ECO:0007669"/>
    <property type="project" value="UniProtKB-KW"/>
</dbReference>
<evidence type="ECO:0000256" key="5">
    <source>
        <dbReference type="SAM" id="MobiDB-lite"/>
    </source>
</evidence>
<feature type="region of interest" description="Disordered" evidence="5">
    <location>
        <begin position="315"/>
        <end position="344"/>
    </location>
</feature>
<evidence type="ECO:0000313" key="8">
    <source>
        <dbReference type="Proteomes" id="UP000605970"/>
    </source>
</evidence>
<dbReference type="SMART" id="SM00249">
    <property type="entry name" value="PHD"/>
    <property type="match status" value="1"/>
</dbReference>
<feature type="domain" description="Zinc finger PHD-type" evidence="6">
    <location>
        <begin position="760"/>
        <end position="804"/>
    </location>
</feature>
<dbReference type="AlphaFoldDB" id="A0A8S9ZIK6"/>
<feature type="region of interest" description="Disordered" evidence="5">
    <location>
        <begin position="385"/>
        <end position="421"/>
    </location>
</feature>
<dbReference type="CDD" id="cd15550">
    <property type="entry name" value="PHD_MLL5"/>
    <property type="match status" value="1"/>
</dbReference>
<dbReference type="InterPro" id="IPR001965">
    <property type="entry name" value="Znf_PHD"/>
</dbReference>
<dbReference type="InterPro" id="IPR019786">
    <property type="entry name" value="Zinc_finger_PHD-type_CS"/>
</dbReference>
<dbReference type="GO" id="GO:0070210">
    <property type="term" value="C:Rpd3L-Expanded complex"/>
    <property type="evidence" value="ECO:0007669"/>
    <property type="project" value="TreeGrafter"/>
</dbReference>
<dbReference type="InterPro" id="IPR013083">
    <property type="entry name" value="Znf_RING/FYVE/PHD"/>
</dbReference>
<feature type="compositionally biased region" description="Polar residues" evidence="5">
    <location>
        <begin position="195"/>
        <end position="218"/>
    </location>
</feature>
<dbReference type="PANTHER" id="PTHR46462:SF3">
    <property type="entry name" value="UPSET, ISOFORM A"/>
    <property type="match status" value="1"/>
</dbReference>
<evidence type="ECO:0000256" key="4">
    <source>
        <dbReference type="ARBA" id="ARBA00022853"/>
    </source>
</evidence>
<keyword evidence="3" id="KW-0862">Zinc</keyword>
<gene>
    <name evidence="7" type="ORF">Mgra_00007529</name>
</gene>
<dbReference type="EMBL" id="JABEBT010000085">
    <property type="protein sequence ID" value="KAF7633100.1"/>
    <property type="molecule type" value="Genomic_DNA"/>
</dbReference>
<dbReference type="Proteomes" id="UP000605970">
    <property type="component" value="Unassembled WGS sequence"/>
</dbReference>
<evidence type="ECO:0000259" key="6">
    <source>
        <dbReference type="SMART" id="SM00249"/>
    </source>
</evidence>
<accession>A0A8S9ZIK6</accession>
<feature type="region of interest" description="Disordered" evidence="5">
    <location>
        <begin position="1"/>
        <end position="40"/>
    </location>
</feature>
<dbReference type="GO" id="GO:0034967">
    <property type="term" value="C:Set3 complex"/>
    <property type="evidence" value="ECO:0007669"/>
    <property type="project" value="TreeGrafter"/>
</dbReference>
<dbReference type="PANTHER" id="PTHR46462">
    <property type="entry name" value="UPSET, ISOFORM A"/>
    <property type="match status" value="1"/>
</dbReference>
<reference evidence="7" key="1">
    <citation type="journal article" date="2020" name="Ecol. Evol.">
        <title>Genome structure and content of the rice root-knot nematode (Meloidogyne graminicola).</title>
        <authorList>
            <person name="Phan N.T."/>
            <person name="Danchin E.G.J."/>
            <person name="Klopp C."/>
            <person name="Perfus-Barbeoch L."/>
            <person name="Kozlowski D.K."/>
            <person name="Koutsovoulos G.D."/>
            <person name="Lopez-Roques C."/>
            <person name="Bouchez O."/>
            <person name="Zahm M."/>
            <person name="Besnard G."/>
            <person name="Bellafiore S."/>
        </authorList>
    </citation>
    <scope>NUCLEOTIDE SEQUENCE</scope>
    <source>
        <strain evidence="7">VN-18</strain>
    </source>
</reference>
<feature type="region of interest" description="Disordered" evidence="5">
    <location>
        <begin position="162"/>
        <end position="227"/>
    </location>
</feature>
<dbReference type="InterPro" id="IPR011011">
    <property type="entry name" value="Znf_FYVE_PHD"/>
</dbReference>
<evidence type="ECO:0000256" key="2">
    <source>
        <dbReference type="ARBA" id="ARBA00022771"/>
    </source>
</evidence>
<sequence>MDHDFGTLTTAINPRDDNSSQDEAVEQNTDKIHGHNIVSSSSDNRKTISVVIDEDEYDTDLSTSFASIKSPTEQYFYGSFTPYSDHNYIIGNQRPRSSNSNFPVIEGLNLEVIEDSSTNLPRAQTFRPLTKRYASYAYDQEDGNAFYSGSSAYYRNQIKENPEERLTHQKPQYGLPHSTRRQQVTSSEHLPPASHSLSRSRFVPTSESPYSPINQINRGSLPPQRSHGGMHIDSSYLIDGSPAPIVTATRGRPSIGRNKFARIAQDEHLYNQNNILTKDSGDQTRYILPMHTGFPSEQQKKQIPESRQQQRFRQLQKRNISVHPSSRNDIHQQHYDEQKTEDQQRHDYLEEEEMLNEDFFAQQHQKYSQQQQSSDLERNIQTRVRNDTITPSDPIQSLNTSPNLLDTSKPPDDPYLPPQQAPQYSGMEIQNRQFSNQQQLHYPPGFDTSAIDGTINSVVRGEASVMQQHFGPPISCATSDDLSYSSTFQRQNIEPQQQDLNYDQQSLQIPESIDMFYPQEHLAKQRPMSSHSVFSHGLDELAKASSTLLDHSTATSNDRMADHQQLPELVSRTKSHNQAQFNQAPGQQSQTLHFKVVQTSHRDEPSSLSQNQDYVQQVFTVQQQQRQKTVDSAPFDLPRPDQYRTFSASRALPQVRQNVGSGRRQRSTAFSPVSIASNGGIEAEEPEFQQMGDFTKPMKWQRSFRKQLPEEVEAKDASSIPVRASNANESLVIEPKKRGRISKRNKNELEQQEGFDYITRCICGMKHNDPFMIQCDRCDVWQHGICMSVRENSVPDTYLCELCQPRSLGLTPKQAKSIQVRSLIAAKAPKPKKNKSLSTIKYRSKTPALSAALKITSKIRRTKLGADSILKKGGISKRKDVMRSSFANVNVKAATKRQKHLKKETLFPVQNQYSRGIRSLMSNMQPYVLGELGLLRRLDHTPLARPMLVAPNIEGLVATPGKNSNIPMGMPIVEYTGAISLLSEVKK</sequence>
<evidence type="ECO:0000256" key="1">
    <source>
        <dbReference type="ARBA" id="ARBA00022723"/>
    </source>
</evidence>
<protein>
    <recommendedName>
        <fullName evidence="6">Zinc finger PHD-type domain-containing protein</fullName>
    </recommendedName>
</protein>
<keyword evidence="4" id="KW-0156">Chromatin regulator</keyword>